<dbReference type="RefSeq" id="WP_206576206.1">
    <property type="nucleotide sequence ID" value="NZ_JAFKCT010000001.1"/>
</dbReference>
<keyword evidence="1" id="KW-0472">Membrane</keyword>
<feature type="transmembrane region" description="Helical" evidence="1">
    <location>
        <begin position="21"/>
        <end position="40"/>
    </location>
</feature>
<dbReference type="Proteomes" id="UP000664317">
    <property type="component" value="Unassembled WGS sequence"/>
</dbReference>
<dbReference type="EMBL" id="JAFKCT010000001">
    <property type="protein sequence ID" value="MBN7809399.1"/>
    <property type="molecule type" value="Genomic_DNA"/>
</dbReference>
<evidence type="ECO:0000313" key="3">
    <source>
        <dbReference type="Proteomes" id="UP000664317"/>
    </source>
</evidence>
<keyword evidence="1" id="KW-1133">Transmembrane helix</keyword>
<proteinExistence type="predicted"/>
<comment type="caution">
    <text evidence="2">The sequence shown here is derived from an EMBL/GenBank/DDBJ whole genome shotgun (WGS) entry which is preliminary data.</text>
</comment>
<evidence type="ECO:0000256" key="1">
    <source>
        <dbReference type="SAM" id="Phobius"/>
    </source>
</evidence>
<keyword evidence="3" id="KW-1185">Reference proteome</keyword>
<gene>
    <name evidence="2" type="ORF">J0A68_00440</name>
</gene>
<name>A0ABS3BYD3_9BACT</name>
<evidence type="ECO:0000313" key="2">
    <source>
        <dbReference type="EMBL" id="MBN7809399.1"/>
    </source>
</evidence>
<feature type="transmembrane region" description="Helical" evidence="1">
    <location>
        <begin position="68"/>
        <end position="90"/>
    </location>
</feature>
<reference evidence="2 3" key="1">
    <citation type="submission" date="2021-03" db="EMBL/GenBank/DDBJ databases">
        <title>novel species isolated from a fishpond in China.</title>
        <authorList>
            <person name="Lu H."/>
            <person name="Cai Z."/>
        </authorList>
    </citation>
    <scope>NUCLEOTIDE SEQUENCE [LARGE SCALE GENOMIC DNA]</scope>
    <source>
        <strain evidence="2 3">H41</strain>
    </source>
</reference>
<keyword evidence="1" id="KW-0812">Transmembrane</keyword>
<protein>
    <submittedName>
        <fullName evidence="2">Uncharacterized protein</fullName>
    </submittedName>
</protein>
<accession>A0ABS3BYD3</accession>
<sequence length="94" mass="10241">MSATLSLSDPGALLGKTFVKIAQALLALLLMGSGYMAYLASEGFFTGWDWEFDAGLADLVPGQNPDTILVYFFLAICLKLLLAFGFLTWLSRKI</sequence>
<organism evidence="2 3">
    <name type="scientific">Algoriphagus oliviformis</name>
    <dbReference type="NCBI Taxonomy" id="2811231"/>
    <lineage>
        <taxon>Bacteria</taxon>
        <taxon>Pseudomonadati</taxon>
        <taxon>Bacteroidota</taxon>
        <taxon>Cytophagia</taxon>
        <taxon>Cytophagales</taxon>
        <taxon>Cyclobacteriaceae</taxon>
        <taxon>Algoriphagus</taxon>
    </lineage>
</organism>